<protein>
    <recommendedName>
        <fullName evidence="8">Peptidoglycan-associated lipoprotein</fullName>
        <shortName evidence="8">PAL</shortName>
    </recommendedName>
</protein>
<dbReference type="InterPro" id="IPR039001">
    <property type="entry name" value="Pal"/>
</dbReference>
<dbReference type="InterPro" id="IPR014169">
    <property type="entry name" value="Pal_lipo_C"/>
</dbReference>
<keyword evidence="5 8" id="KW-0998">Cell outer membrane</keyword>
<dbReference type="PRINTS" id="PR01021">
    <property type="entry name" value="OMPADOMAIN"/>
</dbReference>
<keyword evidence="6 8" id="KW-0449">Lipoprotein</keyword>
<keyword evidence="7 8" id="KW-0131">Cell cycle</keyword>
<dbReference type="InterPro" id="IPR036737">
    <property type="entry name" value="OmpA-like_sf"/>
</dbReference>
<comment type="subcellular location">
    <subcellularLocation>
        <location evidence="8">Cell outer membrane</location>
        <topology evidence="8">Lipid-anchor</topology>
    </subcellularLocation>
</comment>
<evidence type="ECO:0000256" key="1">
    <source>
        <dbReference type="ARBA" id="ARBA00022618"/>
    </source>
</evidence>
<evidence type="ECO:0000256" key="6">
    <source>
        <dbReference type="ARBA" id="ARBA00023288"/>
    </source>
</evidence>
<dbReference type="GO" id="GO:0009279">
    <property type="term" value="C:cell outer membrane"/>
    <property type="evidence" value="ECO:0007669"/>
    <property type="project" value="UniProtKB-SubCell"/>
</dbReference>
<accession>A0A1K2H497</accession>
<dbReference type="GO" id="GO:0051301">
    <property type="term" value="P:cell division"/>
    <property type="evidence" value="ECO:0007669"/>
    <property type="project" value="UniProtKB-UniRule"/>
</dbReference>
<dbReference type="STRING" id="1121279.SAMN02745887_00188"/>
<dbReference type="PANTHER" id="PTHR30329:SF21">
    <property type="entry name" value="LIPOPROTEIN YIAD-RELATED"/>
    <property type="match status" value="1"/>
</dbReference>
<sequence length="177" mass="18790">MMKKTLASLTVLGLLSACASTPSAPTAPAAEPAAPVVESKPAAPVADTTIQPVKPQLDPLKDPANVLSKRGVYFDFDKYDVRADQAALVEAHGRYLAANPSRSVRLEGNADERGSREYNLALGQKRAEAVRQALGAVGAKESQIEAVSNGEEKPRATGRDEASYAENRRADVIYNGE</sequence>
<comment type="similarity">
    <text evidence="8">Belongs to the Pal lipoprotein family.</text>
</comment>
<dbReference type="Pfam" id="PF00691">
    <property type="entry name" value="OmpA"/>
    <property type="match status" value="1"/>
</dbReference>
<organism evidence="12 13">
    <name type="scientific">Chitinimonas taiwanensis DSM 18899</name>
    <dbReference type="NCBI Taxonomy" id="1121279"/>
    <lineage>
        <taxon>Bacteria</taxon>
        <taxon>Pseudomonadati</taxon>
        <taxon>Pseudomonadota</taxon>
        <taxon>Betaproteobacteria</taxon>
        <taxon>Neisseriales</taxon>
        <taxon>Chitinibacteraceae</taxon>
        <taxon>Chitinimonas</taxon>
    </lineage>
</organism>
<dbReference type="SUPFAM" id="SSF103088">
    <property type="entry name" value="OmpA-like"/>
    <property type="match status" value="1"/>
</dbReference>
<evidence type="ECO:0000256" key="2">
    <source>
        <dbReference type="ARBA" id="ARBA00022729"/>
    </source>
</evidence>
<evidence type="ECO:0000313" key="12">
    <source>
        <dbReference type="EMBL" id="SFZ70375.1"/>
    </source>
</evidence>
<dbReference type="Gene3D" id="3.30.1330.60">
    <property type="entry name" value="OmpA-like domain"/>
    <property type="match status" value="1"/>
</dbReference>
<dbReference type="AlphaFoldDB" id="A0A1K2H497"/>
<dbReference type="PANTHER" id="PTHR30329">
    <property type="entry name" value="STATOR ELEMENT OF FLAGELLAR MOTOR COMPLEX"/>
    <property type="match status" value="1"/>
</dbReference>
<feature type="signal peptide" evidence="10">
    <location>
        <begin position="1"/>
        <end position="29"/>
    </location>
</feature>
<keyword evidence="2 8" id="KW-0732">Signal</keyword>
<dbReference type="PROSITE" id="PS51257">
    <property type="entry name" value="PROKAR_LIPOPROTEIN"/>
    <property type="match status" value="1"/>
</dbReference>
<dbReference type="NCBIfam" id="TIGR02802">
    <property type="entry name" value="Pal_lipo"/>
    <property type="match status" value="1"/>
</dbReference>
<evidence type="ECO:0000256" key="8">
    <source>
        <dbReference type="HAMAP-Rule" id="MF_02204"/>
    </source>
</evidence>
<keyword evidence="1 8" id="KW-0132">Cell division</keyword>
<proteinExistence type="inferred from homology"/>
<dbReference type="CDD" id="cd07185">
    <property type="entry name" value="OmpA_C-like"/>
    <property type="match status" value="1"/>
</dbReference>
<feature type="region of interest" description="Disordered" evidence="9">
    <location>
        <begin position="141"/>
        <end position="177"/>
    </location>
</feature>
<feature type="compositionally biased region" description="Basic and acidic residues" evidence="9">
    <location>
        <begin position="150"/>
        <end position="171"/>
    </location>
</feature>
<dbReference type="HAMAP" id="MF_02204">
    <property type="entry name" value="Pal"/>
    <property type="match status" value="1"/>
</dbReference>
<reference evidence="12 13" key="1">
    <citation type="submission" date="2016-11" db="EMBL/GenBank/DDBJ databases">
        <authorList>
            <person name="Jaros S."/>
            <person name="Januszkiewicz K."/>
            <person name="Wedrychowicz H."/>
        </authorList>
    </citation>
    <scope>NUCLEOTIDE SEQUENCE [LARGE SCALE GENOMIC DNA]</scope>
    <source>
        <strain evidence="12 13">DSM 18899</strain>
    </source>
</reference>
<comment type="subunit">
    <text evidence="8">The Tol-Pal system is composed of five core proteins: the inner membrane proteins TolA, TolQ and TolR, the periplasmic protein TolB and the outer membrane protein Pal. They form a network linking the inner and outer membranes and the peptidoglycan layer.</text>
</comment>
<dbReference type="InterPro" id="IPR006665">
    <property type="entry name" value="OmpA-like"/>
</dbReference>
<evidence type="ECO:0000256" key="7">
    <source>
        <dbReference type="ARBA" id="ARBA00023306"/>
    </source>
</evidence>
<evidence type="ECO:0000256" key="4">
    <source>
        <dbReference type="ARBA" id="ARBA00023139"/>
    </source>
</evidence>
<name>A0A1K2H497_9NEIS</name>
<dbReference type="EMBL" id="FPKR01000001">
    <property type="protein sequence ID" value="SFZ70375.1"/>
    <property type="molecule type" value="Genomic_DNA"/>
</dbReference>
<dbReference type="InterPro" id="IPR050330">
    <property type="entry name" value="Bact_OuterMem_StrucFunc"/>
</dbReference>
<gene>
    <name evidence="8" type="primary">pal</name>
    <name evidence="12" type="ORF">SAMN02745887_00188</name>
</gene>
<evidence type="ECO:0000256" key="5">
    <source>
        <dbReference type="ARBA" id="ARBA00023237"/>
    </source>
</evidence>
<feature type="domain" description="OmpA-like" evidence="11">
    <location>
        <begin position="61"/>
        <end position="177"/>
    </location>
</feature>
<dbReference type="Proteomes" id="UP000186513">
    <property type="component" value="Unassembled WGS sequence"/>
</dbReference>
<feature type="chain" id="PRO_5009678405" description="Peptidoglycan-associated lipoprotein" evidence="10">
    <location>
        <begin position="30"/>
        <end position="177"/>
    </location>
</feature>
<dbReference type="RefSeq" id="WP_308417540.1">
    <property type="nucleotide sequence ID" value="NZ_FPKR01000001.1"/>
</dbReference>
<keyword evidence="13" id="KW-1185">Reference proteome</keyword>
<evidence type="ECO:0000259" key="11">
    <source>
        <dbReference type="PROSITE" id="PS51123"/>
    </source>
</evidence>
<keyword evidence="4 8" id="KW-0564">Palmitate</keyword>
<comment type="function">
    <text evidence="8">Part of the Tol-Pal system, which plays a role in outer membrane invagination during cell division and is important for maintaining outer membrane integrity.</text>
</comment>
<evidence type="ECO:0000256" key="3">
    <source>
        <dbReference type="ARBA" id="ARBA00023136"/>
    </source>
</evidence>
<keyword evidence="3 8" id="KW-0472">Membrane</keyword>
<evidence type="ECO:0000256" key="10">
    <source>
        <dbReference type="SAM" id="SignalP"/>
    </source>
</evidence>
<evidence type="ECO:0000256" key="9">
    <source>
        <dbReference type="SAM" id="MobiDB-lite"/>
    </source>
</evidence>
<dbReference type="InterPro" id="IPR006664">
    <property type="entry name" value="OMP_bac"/>
</dbReference>
<evidence type="ECO:0000313" key="13">
    <source>
        <dbReference type="Proteomes" id="UP000186513"/>
    </source>
</evidence>
<dbReference type="PROSITE" id="PS51123">
    <property type="entry name" value="OMPA_2"/>
    <property type="match status" value="1"/>
</dbReference>